<evidence type="ECO:0000256" key="1">
    <source>
        <dbReference type="ARBA" id="ARBA00023172"/>
    </source>
</evidence>
<evidence type="ECO:0000313" key="2">
    <source>
        <dbReference type="EMBL" id="SAM64291.1"/>
    </source>
</evidence>
<evidence type="ECO:0000313" key="3">
    <source>
        <dbReference type="Proteomes" id="UP000179920"/>
    </source>
</evidence>
<sequence length="367" mass="40602">MDFPFAAFTKELSRQHWQKDIRYLEALAVLEALRHFSPLWDGPRRVVVHVDNENIKYGLRKGSIWDPQTQVLFWAIFALCLQQHINLVPIHVSSTANVLADTLSRHRFVFIQQQFPRAFTLLHFNTVDWVATQHTANKTYGSIKHDLAIVKSWHIDLSLSTAIFNSKCLARVVRGLKQVIGDPLPIAKLTIILPLLPQGTNNMLMVGSVSFAADKSFVTVTIPASKTDPFQQGTTLTAPAVPLSTCTVSALKVVCWSWPSSAPLLILKGDRPFDRSSFIATLCQCLTTCGIEPSAYSGHSFCHGAATWVASNGVDNTTICGLGCWQSDCFHCYIDKSAADQAAITKVVLYIKTSTPLSLNTIAWCDL</sequence>
<accession>A0A1K0FW39</accession>
<dbReference type="GO" id="GO:0015074">
    <property type="term" value="P:DNA integration"/>
    <property type="evidence" value="ECO:0007669"/>
    <property type="project" value="InterPro"/>
</dbReference>
<proteinExistence type="predicted"/>
<dbReference type="PANTHER" id="PTHR34605:SF3">
    <property type="entry name" value="P CELL-TYPE AGGLUTINATION PROTEIN MAP4-LIKE-RELATED"/>
    <property type="match status" value="1"/>
</dbReference>
<dbReference type="InterPro" id="IPR011010">
    <property type="entry name" value="DNA_brk_join_enz"/>
</dbReference>
<dbReference type="Proteomes" id="UP000179920">
    <property type="component" value="Chromosome I"/>
</dbReference>
<keyword evidence="1" id="KW-0233">DNA recombination</keyword>
<dbReference type="GO" id="GO:0003677">
    <property type="term" value="F:DNA binding"/>
    <property type="evidence" value="ECO:0007669"/>
    <property type="project" value="InterPro"/>
</dbReference>
<dbReference type="PANTHER" id="PTHR34605">
    <property type="entry name" value="PHAGE_INTEGRASE DOMAIN-CONTAINING PROTEIN"/>
    <property type="match status" value="1"/>
</dbReference>
<dbReference type="AlphaFoldDB" id="A0A1K0FW39"/>
<organism evidence="2 3">
    <name type="scientific">Ustilago bromivora</name>
    <dbReference type="NCBI Taxonomy" id="307758"/>
    <lineage>
        <taxon>Eukaryota</taxon>
        <taxon>Fungi</taxon>
        <taxon>Dikarya</taxon>
        <taxon>Basidiomycota</taxon>
        <taxon>Ustilaginomycotina</taxon>
        <taxon>Ustilaginomycetes</taxon>
        <taxon>Ustilaginales</taxon>
        <taxon>Ustilaginaceae</taxon>
        <taxon>Ustilago</taxon>
    </lineage>
</organism>
<name>A0A1K0FW39_9BASI</name>
<dbReference type="SUPFAM" id="SSF56349">
    <property type="entry name" value="DNA breaking-rejoining enzymes"/>
    <property type="match status" value="1"/>
</dbReference>
<reference evidence="3" key="1">
    <citation type="submission" date="2016-04" db="EMBL/GenBank/DDBJ databases">
        <authorList>
            <person name="Guldener U."/>
            <person name="Guldener U."/>
        </authorList>
    </citation>
    <scope>NUCLEOTIDE SEQUENCE [LARGE SCALE GENOMIC DNA]</scope>
    <source>
        <strain evidence="3">UB2112</strain>
    </source>
</reference>
<dbReference type="InterPro" id="IPR052925">
    <property type="entry name" value="Phage_Integrase-like_Recomb"/>
</dbReference>
<dbReference type="InterPro" id="IPR012337">
    <property type="entry name" value="RNaseH-like_sf"/>
</dbReference>
<dbReference type="EMBL" id="LT558117">
    <property type="protein sequence ID" value="SAM64291.1"/>
    <property type="molecule type" value="Genomic_DNA"/>
</dbReference>
<dbReference type="InterPro" id="IPR013762">
    <property type="entry name" value="Integrase-like_cat_sf"/>
</dbReference>
<dbReference type="SUPFAM" id="SSF53098">
    <property type="entry name" value="Ribonuclease H-like"/>
    <property type="match status" value="1"/>
</dbReference>
<dbReference type="Gene3D" id="1.10.443.10">
    <property type="entry name" value="Intergrase catalytic core"/>
    <property type="match status" value="1"/>
</dbReference>
<dbReference type="GO" id="GO:0006310">
    <property type="term" value="P:DNA recombination"/>
    <property type="evidence" value="ECO:0007669"/>
    <property type="project" value="UniProtKB-KW"/>
</dbReference>
<gene>
    <name evidence="2" type="ORF">UBRO_14136</name>
</gene>
<protein>
    <submittedName>
        <fullName evidence="2">Uncharacterized protein</fullName>
    </submittedName>
</protein>